<sequence>MVLKSDINDNIGTTPAENVSAVNANAKTTAFKMKSREQEKLIGSLAKQVETLTARTRAVLPRGTTKVRGRRLDFATPLDRPGSAQDNPTEKTLMRLPRL</sequence>
<accession>A0A8S9RBL0</accession>
<dbReference type="EMBL" id="QGKX02000095">
    <property type="protein sequence ID" value="KAF3570171.1"/>
    <property type="molecule type" value="Genomic_DNA"/>
</dbReference>
<feature type="region of interest" description="Disordered" evidence="1">
    <location>
        <begin position="75"/>
        <end position="99"/>
    </location>
</feature>
<name>A0A8S9RBL0_BRACR</name>
<protein>
    <submittedName>
        <fullName evidence="2">Uncharacterized protein</fullName>
    </submittedName>
</protein>
<proteinExistence type="predicted"/>
<comment type="caution">
    <text evidence="2">The sequence shown here is derived from an EMBL/GenBank/DDBJ whole genome shotgun (WGS) entry which is preliminary data.</text>
</comment>
<reference evidence="2" key="1">
    <citation type="submission" date="2019-12" db="EMBL/GenBank/DDBJ databases">
        <title>Genome sequencing and annotation of Brassica cretica.</title>
        <authorList>
            <person name="Studholme D.J."/>
            <person name="Sarris P."/>
        </authorList>
    </citation>
    <scope>NUCLEOTIDE SEQUENCE</scope>
    <source>
        <strain evidence="2">PFS-109/04</strain>
        <tissue evidence="2">Leaf</tissue>
    </source>
</reference>
<dbReference type="AlphaFoldDB" id="A0A8S9RBL0"/>
<evidence type="ECO:0000256" key="1">
    <source>
        <dbReference type="SAM" id="MobiDB-lite"/>
    </source>
</evidence>
<dbReference type="Proteomes" id="UP000712600">
    <property type="component" value="Unassembled WGS sequence"/>
</dbReference>
<organism evidence="2 3">
    <name type="scientific">Brassica cretica</name>
    <name type="common">Mustard</name>
    <dbReference type="NCBI Taxonomy" id="69181"/>
    <lineage>
        <taxon>Eukaryota</taxon>
        <taxon>Viridiplantae</taxon>
        <taxon>Streptophyta</taxon>
        <taxon>Embryophyta</taxon>
        <taxon>Tracheophyta</taxon>
        <taxon>Spermatophyta</taxon>
        <taxon>Magnoliopsida</taxon>
        <taxon>eudicotyledons</taxon>
        <taxon>Gunneridae</taxon>
        <taxon>Pentapetalae</taxon>
        <taxon>rosids</taxon>
        <taxon>malvids</taxon>
        <taxon>Brassicales</taxon>
        <taxon>Brassicaceae</taxon>
        <taxon>Brassiceae</taxon>
        <taxon>Brassica</taxon>
    </lineage>
</organism>
<evidence type="ECO:0000313" key="2">
    <source>
        <dbReference type="EMBL" id="KAF3570171.1"/>
    </source>
</evidence>
<gene>
    <name evidence="2" type="ORF">F2Q69_00059646</name>
</gene>
<evidence type="ECO:0000313" key="3">
    <source>
        <dbReference type="Proteomes" id="UP000712600"/>
    </source>
</evidence>